<keyword evidence="6 8" id="KW-0472">Membrane</keyword>
<evidence type="ECO:0000313" key="9">
    <source>
        <dbReference type="EMBL" id="KAK9854172.1"/>
    </source>
</evidence>
<keyword evidence="5 8" id="KW-1133">Transmembrane helix</keyword>
<feature type="transmembrane region" description="Helical" evidence="8">
    <location>
        <begin position="220"/>
        <end position="242"/>
    </location>
</feature>
<proteinExistence type="inferred from homology"/>
<feature type="region of interest" description="Disordered" evidence="7">
    <location>
        <begin position="521"/>
        <end position="550"/>
    </location>
</feature>
<dbReference type="NCBIfam" id="TIGR01197">
    <property type="entry name" value="nramp"/>
    <property type="match status" value="1"/>
</dbReference>
<keyword evidence="4 8" id="KW-0812">Transmembrane</keyword>
<evidence type="ECO:0000256" key="4">
    <source>
        <dbReference type="ARBA" id="ARBA00022692"/>
    </source>
</evidence>
<name>A0AAW1ST26_9CHLO</name>
<dbReference type="GO" id="GO:0034755">
    <property type="term" value="P:iron ion transmembrane transport"/>
    <property type="evidence" value="ECO:0007669"/>
    <property type="project" value="TreeGrafter"/>
</dbReference>
<dbReference type="NCBIfam" id="NF037982">
    <property type="entry name" value="Nramp_1"/>
    <property type="match status" value="1"/>
</dbReference>
<evidence type="ECO:0000256" key="6">
    <source>
        <dbReference type="ARBA" id="ARBA00023136"/>
    </source>
</evidence>
<evidence type="ECO:0000256" key="5">
    <source>
        <dbReference type="ARBA" id="ARBA00022989"/>
    </source>
</evidence>
<dbReference type="GO" id="GO:0015086">
    <property type="term" value="F:cadmium ion transmembrane transporter activity"/>
    <property type="evidence" value="ECO:0007669"/>
    <property type="project" value="TreeGrafter"/>
</dbReference>
<dbReference type="GO" id="GO:0005886">
    <property type="term" value="C:plasma membrane"/>
    <property type="evidence" value="ECO:0007669"/>
    <property type="project" value="TreeGrafter"/>
</dbReference>
<dbReference type="PRINTS" id="PR00447">
    <property type="entry name" value="NATRESASSCMP"/>
</dbReference>
<feature type="transmembrane region" description="Helical" evidence="8">
    <location>
        <begin position="254"/>
        <end position="277"/>
    </location>
</feature>
<dbReference type="Pfam" id="PF01566">
    <property type="entry name" value="Nramp"/>
    <property type="match status" value="1"/>
</dbReference>
<dbReference type="AlphaFoldDB" id="A0AAW1ST26"/>
<organism evidence="9 10">
    <name type="scientific">Apatococcus fuscideae</name>
    <dbReference type="NCBI Taxonomy" id="2026836"/>
    <lineage>
        <taxon>Eukaryota</taxon>
        <taxon>Viridiplantae</taxon>
        <taxon>Chlorophyta</taxon>
        <taxon>core chlorophytes</taxon>
        <taxon>Trebouxiophyceae</taxon>
        <taxon>Chlorellales</taxon>
        <taxon>Chlorellaceae</taxon>
        <taxon>Apatococcus</taxon>
    </lineage>
</organism>
<dbReference type="PANTHER" id="PTHR11706">
    <property type="entry name" value="SOLUTE CARRIER PROTEIN FAMILY 11 MEMBER"/>
    <property type="match status" value="1"/>
</dbReference>
<dbReference type="Proteomes" id="UP001485043">
    <property type="component" value="Unassembled WGS sequence"/>
</dbReference>
<feature type="transmembrane region" description="Helical" evidence="8">
    <location>
        <begin position="298"/>
        <end position="325"/>
    </location>
</feature>
<evidence type="ECO:0000313" key="10">
    <source>
        <dbReference type="Proteomes" id="UP001485043"/>
    </source>
</evidence>
<gene>
    <name evidence="9" type="ORF">WJX84_008226</name>
</gene>
<dbReference type="HAMAP" id="MF_00221">
    <property type="entry name" value="NRAMP"/>
    <property type="match status" value="1"/>
</dbReference>
<evidence type="ECO:0000256" key="2">
    <source>
        <dbReference type="ARBA" id="ARBA00009965"/>
    </source>
</evidence>
<keyword evidence="10" id="KW-1185">Reference proteome</keyword>
<evidence type="ECO:0000256" key="1">
    <source>
        <dbReference type="ARBA" id="ARBA00004141"/>
    </source>
</evidence>
<feature type="transmembrane region" description="Helical" evidence="8">
    <location>
        <begin position="431"/>
        <end position="453"/>
    </location>
</feature>
<feature type="transmembrane region" description="Helical" evidence="8">
    <location>
        <begin position="355"/>
        <end position="379"/>
    </location>
</feature>
<comment type="subcellular location">
    <subcellularLocation>
        <location evidence="1">Membrane</location>
        <topology evidence="1">Multi-pass membrane protein</topology>
    </subcellularLocation>
</comment>
<reference evidence="9 10" key="1">
    <citation type="journal article" date="2024" name="Nat. Commun.">
        <title>Phylogenomics reveals the evolutionary origins of lichenization in chlorophyte algae.</title>
        <authorList>
            <person name="Puginier C."/>
            <person name="Libourel C."/>
            <person name="Otte J."/>
            <person name="Skaloud P."/>
            <person name="Haon M."/>
            <person name="Grisel S."/>
            <person name="Petersen M."/>
            <person name="Berrin J.G."/>
            <person name="Delaux P.M."/>
            <person name="Dal Grande F."/>
            <person name="Keller J."/>
        </authorList>
    </citation>
    <scope>NUCLEOTIDE SEQUENCE [LARGE SCALE GENOMIC DNA]</scope>
    <source>
        <strain evidence="9 10">SAG 2523</strain>
    </source>
</reference>
<dbReference type="PANTHER" id="PTHR11706:SF33">
    <property type="entry name" value="NATURAL RESISTANCE-ASSOCIATED MACROPHAGE PROTEIN 2"/>
    <property type="match status" value="1"/>
</dbReference>
<evidence type="ECO:0000256" key="8">
    <source>
        <dbReference type="SAM" id="Phobius"/>
    </source>
</evidence>
<accession>A0AAW1ST26</accession>
<dbReference type="EMBL" id="JALJOV010001117">
    <property type="protein sequence ID" value="KAK9854172.1"/>
    <property type="molecule type" value="Genomic_DNA"/>
</dbReference>
<comment type="similarity">
    <text evidence="2">Belongs to the NRAMP (TC 2.A.55) family.</text>
</comment>
<sequence length="550" mass="59774">MWLNRGPSFNNLPKLEEGQGNSGEGNEALQELHTDDEDETGETDFVDSVDRRIEVPEEPQTSTEWGDELPSGWFSWQRLWKFTGPGFLMSIAYLDPGNLESDLQAGARTGYSLAWVLMWSTVMGYLLQMLAMKLGVATSMHLAQHCRAHYPNVPRIALWLMAEIAIIGSDIQEVIGSAIALRVLSQGAIPLWAGVLVTALDAFLLLLIERFGVRNLEALFGVLIAVMAAAFGIMCSLAGVRALDVAEGLAIPSIPAGALQMAVAIVGAVIMPHNIYLHSALVHSRKIDTTKNSRKKEAIAYFRIESAVALTVSVFINVAVMAVFAKGFYGKGIKDIGLENAANYLGNAFGSNVKYIWAVGLLAAGQSSSMTGIYTGQFVMSGFLDLHVSQFARIAITRSVAIAPTLVVALLSGGQLDKLNEWLNVLQSIQLPFALIPVLVMTSSVGIMTVTFVNQRLTAGLCWAIAAAVVSINMSLIYSFVQQNLPHNWWILLLVAVAVIAYLLFLLYLTFGTQTSMAHPSHLRKSRSSGRRDDPSRETLLSTRAESDSL</sequence>
<keyword evidence="3" id="KW-0813">Transport</keyword>
<feature type="transmembrane region" description="Helical" evidence="8">
    <location>
        <begin position="487"/>
        <end position="509"/>
    </location>
</feature>
<feature type="compositionally biased region" description="Acidic residues" evidence="7">
    <location>
        <begin position="34"/>
        <end position="44"/>
    </location>
</feature>
<evidence type="ECO:0000256" key="3">
    <source>
        <dbReference type="ARBA" id="ARBA00022448"/>
    </source>
</evidence>
<feature type="transmembrane region" description="Helical" evidence="8">
    <location>
        <begin position="187"/>
        <end position="208"/>
    </location>
</feature>
<comment type="caution">
    <text evidence="9">The sequence shown here is derived from an EMBL/GenBank/DDBJ whole genome shotgun (WGS) entry which is preliminary data.</text>
</comment>
<dbReference type="InterPro" id="IPR001046">
    <property type="entry name" value="NRAMP_fam"/>
</dbReference>
<evidence type="ECO:0000256" key="7">
    <source>
        <dbReference type="SAM" id="MobiDB-lite"/>
    </source>
</evidence>
<protein>
    <submittedName>
        <fullName evidence="9">Uncharacterized protein</fullName>
    </submittedName>
</protein>
<feature type="region of interest" description="Disordered" evidence="7">
    <location>
        <begin position="1"/>
        <end position="44"/>
    </location>
</feature>
<dbReference type="GO" id="GO:0005384">
    <property type="term" value="F:manganese ion transmembrane transporter activity"/>
    <property type="evidence" value="ECO:0007669"/>
    <property type="project" value="TreeGrafter"/>
</dbReference>
<feature type="transmembrane region" description="Helical" evidence="8">
    <location>
        <begin position="113"/>
        <end position="136"/>
    </location>
</feature>
<feature type="transmembrane region" description="Helical" evidence="8">
    <location>
        <begin position="460"/>
        <end position="481"/>
    </location>
</feature>
<feature type="transmembrane region" description="Helical" evidence="8">
    <location>
        <begin position="391"/>
        <end position="411"/>
    </location>
</feature>